<proteinExistence type="predicted"/>
<evidence type="ECO:0000259" key="1">
    <source>
        <dbReference type="Pfam" id="PF13167"/>
    </source>
</evidence>
<dbReference type="EMBL" id="BMQD01000009">
    <property type="protein sequence ID" value="GGK69988.1"/>
    <property type="molecule type" value="Genomic_DNA"/>
</dbReference>
<feature type="domain" description="GTPase HflX N-terminal" evidence="1">
    <location>
        <begin position="25"/>
        <end position="115"/>
    </location>
</feature>
<evidence type="ECO:0000313" key="2">
    <source>
        <dbReference type="EMBL" id="GGK69988.1"/>
    </source>
</evidence>
<dbReference type="RefSeq" id="WP_191895429.1">
    <property type="nucleotide sequence ID" value="NZ_BMQD01000009.1"/>
</dbReference>
<dbReference type="Pfam" id="PF13167">
    <property type="entry name" value="GTP-bdg_N"/>
    <property type="match status" value="1"/>
</dbReference>
<dbReference type="Gene3D" id="3.40.50.11060">
    <property type="entry name" value="GTPase HflX, N-terminal domain"/>
    <property type="match status" value="1"/>
</dbReference>
<evidence type="ECO:0000313" key="3">
    <source>
        <dbReference type="Proteomes" id="UP000627984"/>
    </source>
</evidence>
<dbReference type="InterPro" id="IPR025121">
    <property type="entry name" value="GTPase_HflX_N"/>
</dbReference>
<protein>
    <recommendedName>
        <fullName evidence="1">GTPase HflX N-terminal domain-containing protein</fullName>
    </recommendedName>
</protein>
<sequence>MSLEGKDVLLVGYFSAKQKRHAVLMNELADSVTSLGARVVERFVQRRGVSAGGVKAMGRPYSSRTLVSAGKVREIASAREETGAEVVIFLNPLTDHQRDALAEVFGCMVISSTDL</sequence>
<accession>A0AA37F526</accession>
<reference evidence="2" key="2">
    <citation type="submission" date="2022-09" db="EMBL/GenBank/DDBJ databases">
        <authorList>
            <person name="Sun Q."/>
            <person name="Ohkuma M."/>
        </authorList>
    </citation>
    <scope>NUCLEOTIDE SEQUENCE</scope>
    <source>
        <strain evidence="2">JCM 3093</strain>
    </source>
</reference>
<dbReference type="AlphaFoldDB" id="A0AA37F526"/>
<name>A0AA37F526_9ACTN</name>
<comment type="caution">
    <text evidence="2">The sequence shown here is derived from an EMBL/GenBank/DDBJ whole genome shotgun (WGS) entry which is preliminary data.</text>
</comment>
<gene>
    <name evidence="2" type="ORF">GCM10010126_31700</name>
</gene>
<dbReference type="Proteomes" id="UP000627984">
    <property type="component" value="Unassembled WGS sequence"/>
</dbReference>
<reference evidence="2" key="1">
    <citation type="journal article" date="2014" name="Int. J. Syst. Evol. Microbiol.">
        <title>Complete genome sequence of Corynebacterium casei LMG S-19264T (=DSM 44701T), isolated from a smear-ripened cheese.</title>
        <authorList>
            <consortium name="US DOE Joint Genome Institute (JGI-PGF)"/>
            <person name="Walter F."/>
            <person name="Albersmeier A."/>
            <person name="Kalinowski J."/>
            <person name="Ruckert C."/>
        </authorList>
    </citation>
    <scope>NUCLEOTIDE SEQUENCE</scope>
    <source>
        <strain evidence="2">JCM 3093</strain>
    </source>
</reference>
<dbReference type="InterPro" id="IPR042108">
    <property type="entry name" value="GTPase_HflX_N_sf"/>
</dbReference>
<organism evidence="2 3">
    <name type="scientific">Planomonospora parontospora</name>
    <dbReference type="NCBI Taxonomy" id="58119"/>
    <lineage>
        <taxon>Bacteria</taxon>
        <taxon>Bacillati</taxon>
        <taxon>Actinomycetota</taxon>
        <taxon>Actinomycetes</taxon>
        <taxon>Streptosporangiales</taxon>
        <taxon>Streptosporangiaceae</taxon>
        <taxon>Planomonospora</taxon>
    </lineage>
</organism>